<evidence type="ECO:0000313" key="3">
    <source>
        <dbReference type="Proteomes" id="UP001172101"/>
    </source>
</evidence>
<keyword evidence="3" id="KW-1185">Reference proteome</keyword>
<dbReference type="RefSeq" id="XP_060295949.1">
    <property type="nucleotide sequence ID" value="XM_060434159.1"/>
</dbReference>
<accession>A0AA40DXZ4</accession>
<proteinExistence type="predicted"/>
<dbReference type="EMBL" id="JAUIRO010000004">
    <property type="protein sequence ID" value="KAK0717156.1"/>
    <property type="molecule type" value="Genomic_DNA"/>
</dbReference>
<comment type="caution">
    <text evidence="2">The sequence shown here is derived from an EMBL/GenBank/DDBJ whole genome shotgun (WGS) entry which is preliminary data.</text>
</comment>
<dbReference type="Proteomes" id="UP001172101">
    <property type="component" value="Unassembled WGS sequence"/>
</dbReference>
<evidence type="ECO:0000256" key="1">
    <source>
        <dbReference type="SAM" id="MobiDB-lite"/>
    </source>
</evidence>
<name>A0AA40DXZ4_9PEZI</name>
<feature type="region of interest" description="Disordered" evidence="1">
    <location>
        <begin position="77"/>
        <end position="101"/>
    </location>
</feature>
<protein>
    <submittedName>
        <fullName evidence="2">Uncharacterized protein</fullName>
    </submittedName>
</protein>
<gene>
    <name evidence="2" type="ORF">B0T26DRAFT_285226</name>
</gene>
<organism evidence="2 3">
    <name type="scientific">Lasiosphaeria miniovina</name>
    <dbReference type="NCBI Taxonomy" id="1954250"/>
    <lineage>
        <taxon>Eukaryota</taxon>
        <taxon>Fungi</taxon>
        <taxon>Dikarya</taxon>
        <taxon>Ascomycota</taxon>
        <taxon>Pezizomycotina</taxon>
        <taxon>Sordariomycetes</taxon>
        <taxon>Sordariomycetidae</taxon>
        <taxon>Sordariales</taxon>
        <taxon>Lasiosphaeriaceae</taxon>
        <taxon>Lasiosphaeria</taxon>
    </lineage>
</organism>
<evidence type="ECO:0000313" key="2">
    <source>
        <dbReference type="EMBL" id="KAK0717156.1"/>
    </source>
</evidence>
<dbReference type="GeneID" id="85317429"/>
<dbReference type="AlphaFoldDB" id="A0AA40DXZ4"/>
<reference evidence="2" key="1">
    <citation type="submission" date="2023-06" db="EMBL/GenBank/DDBJ databases">
        <title>Genome-scale phylogeny and comparative genomics of the fungal order Sordariales.</title>
        <authorList>
            <consortium name="Lawrence Berkeley National Laboratory"/>
            <person name="Hensen N."/>
            <person name="Bonometti L."/>
            <person name="Westerberg I."/>
            <person name="Brannstrom I.O."/>
            <person name="Guillou S."/>
            <person name="Cros-Aarteil S."/>
            <person name="Calhoun S."/>
            <person name="Haridas S."/>
            <person name="Kuo A."/>
            <person name="Mondo S."/>
            <person name="Pangilinan J."/>
            <person name="Riley R."/>
            <person name="LaButti K."/>
            <person name="Andreopoulos B."/>
            <person name="Lipzen A."/>
            <person name="Chen C."/>
            <person name="Yanf M."/>
            <person name="Daum C."/>
            <person name="Ng V."/>
            <person name="Clum A."/>
            <person name="Steindorff A."/>
            <person name="Ohm R."/>
            <person name="Martin F."/>
            <person name="Silar P."/>
            <person name="Natvig D."/>
            <person name="Lalanne C."/>
            <person name="Gautier V."/>
            <person name="Ament-velasquez S.L."/>
            <person name="Kruys A."/>
            <person name="Hutchinson M.I."/>
            <person name="Powell A.J."/>
            <person name="Barry K."/>
            <person name="Miller A.N."/>
            <person name="Grigoriev I.V."/>
            <person name="Debuchy R."/>
            <person name="Gladieux P."/>
            <person name="Thoren M.H."/>
            <person name="Johannesson H."/>
        </authorList>
    </citation>
    <scope>NUCLEOTIDE SEQUENCE</scope>
    <source>
        <strain evidence="2">SMH2392-1A</strain>
    </source>
</reference>
<sequence length="308" mass="36471">MEIQKLYAREIIAYNDEELDRYLEENGRHVSVHDPQNLTESFIQRLRDRVRPNNQVQSRPVDLDQVSARLLQATTFDQVPAEGHGGLPAESSSSDDSEHELQRRIGWEREAYDELVDDGAHPWYSIHMMEDIGRNPQKYRELLRFAKPNKSDLIGQQLIRWRRFREWQATMRTRYKGRILDLTQRAKAFFNKHSITVPAELSFDEDPKQQDKLTAWIEFLVCEHDFYNRRYGQNKKLAKWYRKQWETLLESGVVKPHETETFILNESWHQRDIEKRQANDTVEYAKAALLSAQQAIDPASLHLLLRRG</sequence>